<accession>A0ABT4TQV5</accession>
<evidence type="ECO:0000313" key="3">
    <source>
        <dbReference type="Proteomes" id="UP001165685"/>
    </source>
</evidence>
<keyword evidence="1" id="KW-0732">Signal</keyword>
<dbReference type="PROSITE" id="PS51257">
    <property type="entry name" value="PROKAR_LIPOPROTEIN"/>
    <property type="match status" value="1"/>
</dbReference>
<dbReference type="SUPFAM" id="SSF53850">
    <property type="entry name" value="Periplasmic binding protein-like II"/>
    <property type="match status" value="1"/>
</dbReference>
<gene>
    <name evidence="2" type="ORF">O4U47_21285</name>
</gene>
<evidence type="ECO:0000256" key="1">
    <source>
        <dbReference type="SAM" id="SignalP"/>
    </source>
</evidence>
<dbReference type="Gene3D" id="3.40.190.10">
    <property type="entry name" value="Periplasmic binding protein-like II"/>
    <property type="match status" value="2"/>
</dbReference>
<feature type="chain" id="PRO_5046389703" evidence="1">
    <location>
        <begin position="29"/>
        <end position="434"/>
    </location>
</feature>
<organism evidence="2 3">
    <name type="scientific">Nocardiopsis suaedae</name>
    <dbReference type="NCBI Taxonomy" id="3018444"/>
    <lineage>
        <taxon>Bacteria</taxon>
        <taxon>Bacillati</taxon>
        <taxon>Actinomycetota</taxon>
        <taxon>Actinomycetes</taxon>
        <taxon>Streptosporangiales</taxon>
        <taxon>Nocardiopsidaceae</taxon>
        <taxon>Nocardiopsis</taxon>
    </lineage>
</organism>
<dbReference type="Proteomes" id="UP001165685">
    <property type="component" value="Unassembled WGS sequence"/>
</dbReference>
<dbReference type="PANTHER" id="PTHR43649">
    <property type="entry name" value="ARABINOSE-BINDING PROTEIN-RELATED"/>
    <property type="match status" value="1"/>
</dbReference>
<keyword evidence="3" id="KW-1185">Reference proteome</keyword>
<evidence type="ECO:0000313" key="2">
    <source>
        <dbReference type="EMBL" id="MDA2807052.1"/>
    </source>
</evidence>
<dbReference type="PANTHER" id="PTHR43649:SF11">
    <property type="entry name" value="ABC TRANSPORTER SUBSTRATE-BINDING PROTEIN YESO-RELATED"/>
    <property type="match status" value="1"/>
</dbReference>
<dbReference type="EMBL" id="JAQFWP010000046">
    <property type="protein sequence ID" value="MDA2807052.1"/>
    <property type="molecule type" value="Genomic_DNA"/>
</dbReference>
<protein>
    <submittedName>
        <fullName evidence="2">Extracellular solute-binding protein</fullName>
    </submittedName>
</protein>
<name>A0ABT4TQV5_9ACTN</name>
<dbReference type="RefSeq" id="WP_270679683.1">
    <property type="nucleotide sequence ID" value="NZ_JAQFWP010000046.1"/>
</dbReference>
<comment type="caution">
    <text evidence="2">The sequence shown here is derived from an EMBL/GenBank/DDBJ whole genome shotgun (WGS) entry which is preliminary data.</text>
</comment>
<dbReference type="Pfam" id="PF01547">
    <property type="entry name" value="SBP_bac_1"/>
    <property type="match status" value="1"/>
</dbReference>
<feature type="signal peptide" evidence="1">
    <location>
        <begin position="1"/>
        <end position="28"/>
    </location>
</feature>
<proteinExistence type="predicted"/>
<dbReference type="InterPro" id="IPR050490">
    <property type="entry name" value="Bact_solute-bd_prot1"/>
</dbReference>
<sequence length="434" mass="46655">MAARKRGAPPARRTLAVPAAAAAAALLAAGCGGGGADGDVEIRFSWWGSDSRHEATQEVIDLFEERNPGITVTADYTDWDGYWDKLATSTAADDMPDVVTMEERYLREYSDRGALADLNGLEALDTSNVDELVASSGDVEGEKFGVATGVNVFSVMADPAQFEAAGVEVPDDETWTWEEYVETAAEITEASGGDIYGSQSMGYNENSFRIYARQHGESFYAEDGSLGFSKETLVEWFGLVAEMQEKEAQPTAAESVEIEAGGPDQSVLSTGSGAMAHFWSNQLAAISGAAKGDVELLRYPGESEFERTGMYFKPAMYYSVSAGTEHPEEAAKFVDFLLNDVDAGRIILADRGLPANTEVRSAIVEDLDEAGTRSADFVEELRPDIVDGPPPPPIGAGDVVEITKRVTDDVQFGEITPEEAADRFIEEVEAATQQ</sequence>
<dbReference type="InterPro" id="IPR006059">
    <property type="entry name" value="SBP"/>
</dbReference>
<reference evidence="2" key="1">
    <citation type="submission" date="2023-01" db="EMBL/GenBank/DDBJ databases">
        <title>Draft genome sequence of Nocardiopsis sp. LSu2-4 isolated from halophytes.</title>
        <authorList>
            <person name="Duangmal K."/>
            <person name="Chantavorakit T."/>
        </authorList>
    </citation>
    <scope>NUCLEOTIDE SEQUENCE</scope>
    <source>
        <strain evidence="2">LSu2-4</strain>
    </source>
</reference>